<comment type="caution">
    <text evidence="1">The sequence shown here is derived from an EMBL/GenBank/DDBJ whole genome shotgun (WGS) entry which is preliminary data.</text>
</comment>
<protein>
    <submittedName>
        <fullName evidence="1">Uncharacterized protein</fullName>
    </submittedName>
</protein>
<dbReference type="EMBL" id="QXFY01002422">
    <property type="protein sequence ID" value="KAE9297721.1"/>
    <property type="molecule type" value="Genomic_DNA"/>
</dbReference>
<proteinExistence type="predicted"/>
<sequence>MCLPLALGGRVHRANTHADLVQLRVELLERVGDRFCPCQTLEQRIRTQQIDEALEDVAVLDPPLLVLVRCDSLVGTPKTRVEASTPDIALRQALEPSGDGRECITRQRPS</sequence>
<reference evidence="1 2" key="1">
    <citation type="submission" date="2018-09" db="EMBL/GenBank/DDBJ databases">
        <title>Genomic investigation of the strawberry pathogen Phytophthora fragariae indicates pathogenicity is determined by transcriptional variation in three key races.</title>
        <authorList>
            <person name="Adams T.M."/>
            <person name="Armitage A.D."/>
            <person name="Sobczyk M.K."/>
            <person name="Bates H.J."/>
            <person name="Dunwell J.M."/>
            <person name="Nellist C.F."/>
            <person name="Harrison R.J."/>
        </authorList>
    </citation>
    <scope>NUCLEOTIDE SEQUENCE [LARGE SCALE GENOMIC DNA]</scope>
    <source>
        <strain evidence="1 2">NOV-77</strain>
    </source>
</reference>
<gene>
    <name evidence="1" type="ORF">PF008_g23670</name>
</gene>
<organism evidence="1 2">
    <name type="scientific">Phytophthora fragariae</name>
    <dbReference type="NCBI Taxonomy" id="53985"/>
    <lineage>
        <taxon>Eukaryota</taxon>
        <taxon>Sar</taxon>
        <taxon>Stramenopiles</taxon>
        <taxon>Oomycota</taxon>
        <taxon>Peronosporomycetes</taxon>
        <taxon>Peronosporales</taxon>
        <taxon>Peronosporaceae</taxon>
        <taxon>Phytophthora</taxon>
    </lineage>
</organism>
<name>A0A6G0QQR9_9STRA</name>
<evidence type="ECO:0000313" key="2">
    <source>
        <dbReference type="Proteomes" id="UP000486351"/>
    </source>
</evidence>
<accession>A0A6G0QQR9</accession>
<dbReference type="AlphaFoldDB" id="A0A6G0QQR9"/>
<dbReference type="Proteomes" id="UP000486351">
    <property type="component" value="Unassembled WGS sequence"/>
</dbReference>
<evidence type="ECO:0000313" key="1">
    <source>
        <dbReference type="EMBL" id="KAE9297721.1"/>
    </source>
</evidence>